<organism evidence="1 2">
    <name type="scientific">Crotalaria pallida</name>
    <name type="common">Smooth rattlebox</name>
    <name type="synonym">Crotalaria striata</name>
    <dbReference type="NCBI Taxonomy" id="3830"/>
    <lineage>
        <taxon>Eukaryota</taxon>
        <taxon>Viridiplantae</taxon>
        <taxon>Streptophyta</taxon>
        <taxon>Embryophyta</taxon>
        <taxon>Tracheophyta</taxon>
        <taxon>Spermatophyta</taxon>
        <taxon>Magnoliopsida</taxon>
        <taxon>eudicotyledons</taxon>
        <taxon>Gunneridae</taxon>
        <taxon>Pentapetalae</taxon>
        <taxon>rosids</taxon>
        <taxon>fabids</taxon>
        <taxon>Fabales</taxon>
        <taxon>Fabaceae</taxon>
        <taxon>Papilionoideae</taxon>
        <taxon>50 kb inversion clade</taxon>
        <taxon>genistoids sensu lato</taxon>
        <taxon>core genistoids</taxon>
        <taxon>Crotalarieae</taxon>
        <taxon>Crotalaria</taxon>
    </lineage>
</organism>
<accession>A0AAN9FJC5</accession>
<reference evidence="1 2" key="1">
    <citation type="submission" date="2024-01" db="EMBL/GenBank/DDBJ databases">
        <title>The genomes of 5 underutilized Papilionoideae crops provide insights into root nodulation and disease resistanc.</title>
        <authorList>
            <person name="Yuan L."/>
        </authorList>
    </citation>
    <scope>NUCLEOTIDE SEQUENCE [LARGE SCALE GENOMIC DNA]</scope>
    <source>
        <strain evidence="1">ZHUSHIDOU_FW_LH</strain>
        <tissue evidence="1">Leaf</tissue>
    </source>
</reference>
<dbReference type="Proteomes" id="UP001372338">
    <property type="component" value="Unassembled WGS sequence"/>
</dbReference>
<protein>
    <submittedName>
        <fullName evidence="1">Uncharacterized protein</fullName>
    </submittedName>
</protein>
<evidence type="ECO:0000313" key="1">
    <source>
        <dbReference type="EMBL" id="KAK7273003.1"/>
    </source>
</evidence>
<dbReference type="EMBL" id="JAYWIO010000003">
    <property type="protein sequence ID" value="KAK7273003.1"/>
    <property type="molecule type" value="Genomic_DNA"/>
</dbReference>
<gene>
    <name evidence="1" type="ORF">RIF29_14049</name>
</gene>
<evidence type="ECO:0000313" key="2">
    <source>
        <dbReference type="Proteomes" id="UP001372338"/>
    </source>
</evidence>
<sequence length="147" mass="16649">MVDETYSENRVALFRVQGTSPNNMQAIQVDQVAGGDGTAGWTLCIEIESDDYVHESKHVYLPNLTKFRALADQLFRNPDHNKYVRRQVTKQASLLCVSYYPEACVREITIRACICYIPVSGADYILLLWLQLHSGFFTPCTSDPGLR</sequence>
<name>A0AAN9FJC5_CROPI</name>
<comment type="caution">
    <text evidence="1">The sequence shown here is derived from an EMBL/GenBank/DDBJ whole genome shotgun (WGS) entry which is preliminary data.</text>
</comment>
<proteinExistence type="predicted"/>
<keyword evidence="2" id="KW-1185">Reference proteome</keyword>
<dbReference type="AlphaFoldDB" id="A0AAN9FJC5"/>